<dbReference type="InterPro" id="IPR002293">
    <property type="entry name" value="AA/rel_permease1"/>
</dbReference>
<protein>
    <submittedName>
        <fullName evidence="8">B(0,+)-type amino acid transporter 1-like</fullName>
    </submittedName>
</protein>
<dbReference type="Pfam" id="PF13520">
    <property type="entry name" value="AA_permease_2"/>
    <property type="match status" value="1"/>
</dbReference>
<feature type="transmembrane region" description="Helical" evidence="6">
    <location>
        <begin position="455"/>
        <end position="473"/>
    </location>
</feature>
<feature type="transmembrane region" description="Helical" evidence="6">
    <location>
        <begin position="163"/>
        <end position="181"/>
    </location>
</feature>
<feature type="transmembrane region" description="Helical" evidence="6">
    <location>
        <begin position="193"/>
        <end position="214"/>
    </location>
</feature>
<feature type="transmembrane region" description="Helical" evidence="6">
    <location>
        <begin position="38"/>
        <end position="58"/>
    </location>
</feature>
<dbReference type="AlphaFoldDB" id="A0AAJ7WI53"/>
<keyword evidence="2 6" id="KW-0812">Transmembrane</keyword>
<evidence type="ECO:0000256" key="5">
    <source>
        <dbReference type="SAM" id="MobiDB-lite"/>
    </source>
</evidence>
<evidence type="ECO:0000256" key="4">
    <source>
        <dbReference type="ARBA" id="ARBA00023136"/>
    </source>
</evidence>
<keyword evidence="4 6" id="KW-0472">Membrane</keyword>
<dbReference type="Proteomes" id="UP000694867">
    <property type="component" value="Unplaced"/>
</dbReference>
<keyword evidence="3 6" id="KW-1133">Transmembrane helix</keyword>
<evidence type="ECO:0000256" key="1">
    <source>
        <dbReference type="ARBA" id="ARBA00004141"/>
    </source>
</evidence>
<accession>A0AAJ7WI53</accession>
<dbReference type="GO" id="GO:0015179">
    <property type="term" value="F:L-amino acid transmembrane transporter activity"/>
    <property type="evidence" value="ECO:0007669"/>
    <property type="project" value="TreeGrafter"/>
</dbReference>
<feature type="transmembrane region" description="Helical" evidence="6">
    <location>
        <begin position="394"/>
        <end position="413"/>
    </location>
</feature>
<dbReference type="GO" id="GO:0016020">
    <property type="term" value="C:membrane"/>
    <property type="evidence" value="ECO:0007669"/>
    <property type="project" value="UniProtKB-SubCell"/>
</dbReference>
<dbReference type="InterPro" id="IPR050598">
    <property type="entry name" value="AminoAcid_Transporter"/>
</dbReference>
<feature type="transmembrane region" description="Helical" evidence="6">
    <location>
        <begin position="367"/>
        <end position="388"/>
    </location>
</feature>
<reference evidence="8" key="1">
    <citation type="submission" date="2025-08" db="UniProtKB">
        <authorList>
            <consortium name="RefSeq"/>
        </authorList>
    </citation>
    <scope>IDENTIFICATION</scope>
</reference>
<feature type="transmembrane region" description="Helical" evidence="6">
    <location>
        <begin position="70"/>
        <end position="94"/>
    </location>
</feature>
<evidence type="ECO:0000256" key="2">
    <source>
        <dbReference type="ARBA" id="ARBA00022692"/>
    </source>
</evidence>
<dbReference type="GeneID" id="100901882"/>
<evidence type="ECO:0000313" key="7">
    <source>
        <dbReference type="Proteomes" id="UP000694867"/>
    </source>
</evidence>
<dbReference type="PANTHER" id="PTHR11785">
    <property type="entry name" value="AMINO ACID TRANSPORTER"/>
    <property type="match status" value="1"/>
</dbReference>
<dbReference type="KEGG" id="goe:100901882"/>
<dbReference type="Gene3D" id="1.20.1740.10">
    <property type="entry name" value="Amino acid/polyamine transporter I"/>
    <property type="match status" value="1"/>
</dbReference>
<feature type="transmembrane region" description="Helical" evidence="6">
    <location>
        <begin position="321"/>
        <end position="346"/>
    </location>
</feature>
<dbReference type="PIRSF" id="PIRSF006060">
    <property type="entry name" value="AA_transporter"/>
    <property type="match status" value="1"/>
</dbReference>
<evidence type="ECO:0000256" key="6">
    <source>
        <dbReference type="SAM" id="Phobius"/>
    </source>
</evidence>
<gene>
    <name evidence="8" type="primary">LOC100901882</name>
</gene>
<sequence length="511" mass="56064">MCTVADRTSGRLDQTPASNSEADRAGSKGSFITLERSIGFWSATAITIGGIIGSGIFITPSQTLRSSGSVGLDLCIWIFCGVLALVGSLCYVEISSVVPASGSDYTYLVVAARHLGPAWDILPFICVWCLLFISDSLGTAVLSKTFVRYVLTIKYGQCEPDESVSNVLCVLFITLTMALNLTNMRVVLRLVNVLSSIKILVLAGIIGIGAYHAIFYENHLRGATWFAGSKTSPRDLVSTIYGALWAYSGWKNITCITEEVQNPRRNVPLSIIVGILSVTIVYILTNISYFIVLSTDQILSSDAVAVTFADEAFHQPSFTKIVPLIVGISVFGCFSGHFILNGRIFLSAAREGHMWAPLAHVHMESCIPVLTILLRSALGIVFLYLGTIDQLIELPTFLECIFESFTILALILFRWTMPTAKRTLRVPYVFILLKLAILVYIFHATVSSSKNQAQYAALAVVLVVVFSLYIIFIKLKCQIPFEHALALTLQKLLLSVPCDNSIMENLTKREN</sequence>
<feature type="region of interest" description="Disordered" evidence="5">
    <location>
        <begin position="1"/>
        <end position="25"/>
    </location>
</feature>
<organism evidence="7 8">
    <name type="scientific">Galendromus occidentalis</name>
    <name type="common">western predatory mite</name>
    <dbReference type="NCBI Taxonomy" id="34638"/>
    <lineage>
        <taxon>Eukaryota</taxon>
        <taxon>Metazoa</taxon>
        <taxon>Ecdysozoa</taxon>
        <taxon>Arthropoda</taxon>
        <taxon>Chelicerata</taxon>
        <taxon>Arachnida</taxon>
        <taxon>Acari</taxon>
        <taxon>Parasitiformes</taxon>
        <taxon>Mesostigmata</taxon>
        <taxon>Gamasina</taxon>
        <taxon>Phytoseioidea</taxon>
        <taxon>Phytoseiidae</taxon>
        <taxon>Typhlodrominae</taxon>
        <taxon>Galendromus</taxon>
    </lineage>
</organism>
<proteinExistence type="predicted"/>
<comment type="subcellular location">
    <subcellularLocation>
        <location evidence="1">Membrane</location>
        <topology evidence="1">Multi-pass membrane protein</topology>
    </subcellularLocation>
</comment>
<feature type="transmembrane region" description="Helical" evidence="6">
    <location>
        <begin position="425"/>
        <end position="443"/>
    </location>
</feature>
<dbReference type="PANTHER" id="PTHR11785:SF516">
    <property type="entry name" value="AMINO ACID PERMEASE_ SLC12A DOMAIN-CONTAINING PROTEIN"/>
    <property type="match status" value="1"/>
</dbReference>
<name>A0AAJ7WI53_9ACAR</name>
<feature type="compositionally biased region" description="Polar residues" evidence="5">
    <location>
        <begin position="11"/>
        <end position="20"/>
    </location>
</feature>
<feature type="transmembrane region" description="Helical" evidence="6">
    <location>
        <begin position="271"/>
        <end position="292"/>
    </location>
</feature>
<dbReference type="RefSeq" id="XP_028967830.1">
    <property type="nucleotide sequence ID" value="XM_029111997.1"/>
</dbReference>
<keyword evidence="7" id="KW-1185">Reference proteome</keyword>
<evidence type="ECO:0000256" key="3">
    <source>
        <dbReference type="ARBA" id="ARBA00022989"/>
    </source>
</evidence>
<feature type="transmembrane region" description="Helical" evidence="6">
    <location>
        <begin position="121"/>
        <end position="142"/>
    </location>
</feature>
<evidence type="ECO:0000313" key="8">
    <source>
        <dbReference type="RefSeq" id="XP_028967830.1"/>
    </source>
</evidence>